<dbReference type="Pfam" id="PF00010">
    <property type="entry name" value="HLH"/>
    <property type="match status" value="1"/>
</dbReference>
<reference evidence="4" key="1">
    <citation type="journal article" date="2020" name="Stud. Mycol.">
        <title>101 Dothideomycetes genomes: a test case for predicting lifestyles and emergence of pathogens.</title>
        <authorList>
            <person name="Haridas S."/>
            <person name="Albert R."/>
            <person name="Binder M."/>
            <person name="Bloem J."/>
            <person name="Labutti K."/>
            <person name="Salamov A."/>
            <person name="Andreopoulos B."/>
            <person name="Baker S."/>
            <person name="Barry K."/>
            <person name="Bills G."/>
            <person name="Bluhm B."/>
            <person name="Cannon C."/>
            <person name="Castanera R."/>
            <person name="Culley D."/>
            <person name="Daum C."/>
            <person name="Ezra D."/>
            <person name="Gonzalez J."/>
            <person name="Henrissat B."/>
            <person name="Kuo A."/>
            <person name="Liang C."/>
            <person name="Lipzen A."/>
            <person name="Lutzoni F."/>
            <person name="Magnuson J."/>
            <person name="Mondo S."/>
            <person name="Nolan M."/>
            <person name="Ohm R."/>
            <person name="Pangilinan J."/>
            <person name="Park H.-J."/>
            <person name="Ramirez L."/>
            <person name="Alfaro M."/>
            <person name="Sun H."/>
            <person name="Tritt A."/>
            <person name="Yoshinaga Y."/>
            <person name="Zwiers L.-H."/>
            <person name="Turgeon B."/>
            <person name="Goodwin S."/>
            <person name="Spatafora J."/>
            <person name="Crous P."/>
            <person name="Grigoriev I."/>
        </authorList>
    </citation>
    <scope>NUCLEOTIDE SEQUENCE</scope>
    <source>
        <strain evidence="4">CBS 122681</strain>
    </source>
</reference>
<evidence type="ECO:0000313" key="5">
    <source>
        <dbReference type="Proteomes" id="UP000799324"/>
    </source>
</evidence>
<feature type="compositionally biased region" description="Low complexity" evidence="2">
    <location>
        <begin position="59"/>
        <end position="75"/>
    </location>
</feature>
<feature type="region of interest" description="Disordered" evidence="2">
    <location>
        <begin position="1"/>
        <end position="75"/>
    </location>
</feature>
<dbReference type="SUPFAM" id="SSF47459">
    <property type="entry name" value="HLH, helix-loop-helix DNA-binding domain"/>
    <property type="match status" value="1"/>
</dbReference>
<evidence type="ECO:0000313" key="4">
    <source>
        <dbReference type="EMBL" id="KAF2660223.1"/>
    </source>
</evidence>
<dbReference type="SMART" id="SM00353">
    <property type="entry name" value="HLH"/>
    <property type="match status" value="1"/>
</dbReference>
<feature type="coiled-coil region" evidence="1">
    <location>
        <begin position="177"/>
        <end position="204"/>
    </location>
</feature>
<dbReference type="PROSITE" id="PS50888">
    <property type="entry name" value="BHLH"/>
    <property type="match status" value="1"/>
</dbReference>
<evidence type="ECO:0000256" key="1">
    <source>
        <dbReference type="SAM" id="Coils"/>
    </source>
</evidence>
<dbReference type="EMBL" id="MU004301">
    <property type="protein sequence ID" value="KAF2660223.1"/>
    <property type="molecule type" value="Genomic_DNA"/>
</dbReference>
<keyword evidence="1" id="KW-0175">Coiled coil</keyword>
<proteinExistence type="predicted"/>
<dbReference type="OrthoDB" id="5344169at2759"/>
<protein>
    <recommendedName>
        <fullName evidence="3">BHLH domain-containing protein</fullName>
    </recommendedName>
</protein>
<name>A0A6A6TMQ5_9PLEO</name>
<dbReference type="AlphaFoldDB" id="A0A6A6TMQ5"/>
<dbReference type="Gene3D" id="4.10.280.10">
    <property type="entry name" value="Helix-loop-helix DNA-binding domain"/>
    <property type="match status" value="1"/>
</dbReference>
<feature type="compositionally biased region" description="Pro residues" evidence="2">
    <location>
        <begin position="44"/>
        <end position="56"/>
    </location>
</feature>
<evidence type="ECO:0000259" key="3">
    <source>
        <dbReference type="PROSITE" id="PS50888"/>
    </source>
</evidence>
<keyword evidence="5" id="KW-1185">Reference proteome</keyword>
<organism evidence="4 5">
    <name type="scientific">Lophiostoma macrostomum CBS 122681</name>
    <dbReference type="NCBI Taxonomy" id="1314788"/>
    <lineage>
        <taxon>Eukaryota</taxon>
        <taxon>Fungi</taxon>
        <taxon>Dikarya</taxon>
        <taxon>Ascomycota</taxon>
        <taxon>Pezizomycotina</taxon>
        <taxon>Dothideomycetes</taxon>
        <taxon>Pleosporomycetidae</taxon>
        <taxon>Pleosporales</taxon>
        <taxon>Lophiostomataceae</taxon>
        <taxon>Lophiostoma</taxon>
    </lineage>
</organism>
<dbReference type="InterPro" id="IPR011598">
    <property type="entry name" value="bHLH_dom"/>
</dbReference>
<dbReference type="GO" id="GO:0046983">
    <property type="term" value="F:protein dimerization activity"/>
    <property type="evidence" value="ECO:0007669"/>
    <property type="project" value="InterPro"/>
</dbReference>
<gene>
    <name evidence="4" type="ORF">K491DRAFT_711997</name>
</gene>
<feature type="domain" description="BHLH" evidence="3">
    <location>
        <begin position="110"/>
        <end position="187"/>
    </location>
</feature>
<dbReference type="Proteomes" id="UP000799324">
    <property type="component" value="Unassembled WGS sequence"/>
</dbReference>
<accession>A0A6A6TMQ5</accession>
<dbReference type="InterPro" id="IPR036638">
    <property type="entry name" value="HLH_DNA-bd_sf"/>
</dbReference>
<evidence type="ECO:0000256" key="2">
    <source>
        <dbReference type="SAM" id="MobiDB-lite"/>
    </source>
</evidence>
<sequence>MENSDNANGTPKGPLSRTWPQIFKKRRRVSPSRDVPEQIQNAGVPPPLKLPIPKPGRPSISVASDSASTSTGSTQADLLASKSNYEWIAEGRHAEMGLHFSTAMATGVMMRRATHRAAEQARRDRMKSAMVDLAEFLLDGEVTFGSGTSCFVVSRGDEPGEDGEPKKGRNINKARIMEMALEKLRALEKENEILTERLKDCQCSMDTTQ</sequence>